<protein>
    <recommendedName>
        <fullName evidence="3">Chitooligosaccharide deacetylase</fullName>
    </recommendedName>
    <alternativeName>
        <fullName evidence="6">Nodulation protein B</fullName>
    </alternativeName>
</protein>
<evidence type="ECO:0000256" key="6">
    <source>
        <dbReference type="ARBA" id="ARBA00032976"/>
    </source>
</evidence>
<organism evidence="8 9">
    <name type="scientific">Sphingomonas kyungheensis</name>
    <dbReference type="NCBI Taxonomy" id="1069987"/>
    <lineage>
        <taxon>Bacteria</taxon>
        <taxon>Pseudomonadati</taxon>
        <taxon>Pseudomonadota</taxon>
        <taxon>Alphaproteobacteria</taxon>
        <taxon>Sphingomonadales</taxon>
        <taxon>Sphingomonadaceae</taxon>
        <taxon>Sphingomonas</taxon>
    </lineage>
</organism>
<evidence type="ECO:0000313" key="8">
    <source>
        <dbReference type="EMBL" id="MEI5688367.1"/>
    </source>
</evidence>
<dbReference type="Proteomes" id="UP001367771">
    <property type="component" value="Unassembled WGS sequence"/>
</dbReference>
<evidence type="ECO:0000256" key="3">
    <source>
        <dbReference type="ARBA" id="ARBA00020071"/>
    </source>
</evidence>
<evidence type="ECO:0000256" key="5">
    <source>
        <dbReference type="ARBA" id="ARBA00022801"/>
    </source>
</evidence>
<dbReference type="PROSITE" id="PS51677">
    <property type="entry name" value="NODB"/>
    <property type="match status" value="1"/>
</dbReference>
<evidence type="ECO:0000256" key="1">
    <source>
        <dbReference type="ARBA" id="ARBA00003236"/>
    </source>
</evidence>
<gene>
    <name evidence="8" type="ORF">V8201_14850</name>
</gene>
<accession>A0ABU8H5S3</accession>
<dbReference type="PANTHER" id="PTHR10587">
    <property type="entry name" value="GLYCOSYL TRANSFERASE-RELATED"/>
    <property type="match status" value="1"/>
</dbReference>
<proteinExistence type="inferred from homology"/>
<evidence type="ECO:0000313" key="9">
    <source>
        <dbReference type="Proteomes" id="UP001367771"/>
    </source>
</evidence>
<evidence type="ECO:0000259" key="7">
    <source>
        <dbReference type="PROSITE" id="PS51677"/>
    </source>
</evidence>
<dbReference type="EMBL" id="JBBBDM010000009">
    <property type="protein sequence ID" value="MEI5688367.1"/>
    <property type="molecule type" value="Genomic_DNA"/>
</dbReference>
<dbReference type="InterPro" id="IPR002509">
    <property type="entry name" value="NODB_dom"/>
</dbReference>
<name>A0ABU8H5S3_9SPHN</name>
<dbReference type="Pfam" id="PF01522">
    <property type="entry name" value="Polysacc_deac_1"/>
    <property type="match status" value="1"/>
</dbReference>
<keyword evidence="5" id="KW-0378">Hydrolase</keyword>
<feature type="domain" description="NodB homology" evidence="7">
    <location>
        <begin position="28"/>
        <end position="304"/>
    </location>
</feature>
<keyword evidence="4" id="KW-0479">Metal-binding</keyword>
<reference evidence="8 9" key="1">
    <citation type="journal article" date="2013" name="Int. J. Syst. Evol. Microbiol.">
        <title>Sphingomonas kyungheensis sp. nov., a bacterium with ginsenoside-converting activity isolated from soil of a ginseng field.</title>
        <authorList>
            <person name="Son H.M."/>
            <person name="Yang J.E."/>
            <person name="Park Y."/>
            <person name="Han C.K."/>
            <person name="Kim S.G."/>
            <person name="Kook M."/>
            <person name="Yi T.H."/>
        </authorList>
    </citation>
    <scope>NUCLEOTIDE SEQUENCE [LARGE SCALE GENOMIC DNA]</scope>
    <source>
        <strain evidence="8 9">LMG 26582</strain>
    </source>
</reference>
<dbReference type="Gene3D" id="3.20.20.370">
    <property type="entry name" value="Glycoside hydrolase/deacetylase"/>
    <property type="match status" value="1"/>
</dbReference>
<evidence type="ECO:0000256" key="4">
    <source>
        <dbReference type="ARBA" id="ARBA00022723"/>
    </source>
</evidence>
<comment type="caution">
    <text evidence="8">The sequence shown here is derived from an EMBL/GenBank/DDBJ whole genome shotgun (WGS) entry which is preliminary data.</text>
</comment>
<sequence>MRGWGLIAAVAAMLTTGATPPPAPARAPQIALTFDDLPAHGPLPVGGDRLVIAQRIIAALAAQHAPATGFVNGGFGAGDAQAGKVIAAWRRAGLPIGNHTFGHVNLDQVGAPAFLADADRNEAGIKAAAGTGDWHWFRYPFLAEGQAAATRDAVRSGLKARGYRIAAVTMSFGDYAWNDAFARCTAKQDAGAVQALEASYLAAARAQAQRSRDLAKAALGHDIPYVLLLHLGAFDARMAPRLLALYRSMGFGFTTLAAAEADPFYAAAVDPAKPGPTATLEAAARAAGKPVPADAPLPPATLCT</sequence>
<comment type="similarity">
    <text evidence="2">Belongs to the polysaccharide deacetylase family.</text>
</comment>
<dbReference type="InterPro" id="IPR050248">
    <property type="entry name" value="Polysacc_deacetylase_ArnD"/>
</dbReference>
<dbReference type="InterPro" id="IPR011330">
    <property type="entry name" value="Glyco_hydro/deAcase_b/a-brl"/>
</dbReference>
<dbReference type="PANTHER" id="PTHR10587:SF133">
    <property type="entry name" value="CHITIN DEACETYLASE 1-RELATED"/>
    <property type="match status" value="1"/>
</dbReference>
<evidence type="ECO:0000256" key="2">
    <source>
        <dbReference type="ARBA" id="ARBA00010973"/>
    </source>
</evidence>
<comment type="function">
    <text evidence="1">Is involved in generating a small heat-stable compound (Nod), an acylated oligomer of N-acetylglucosamine, that stimulates mitosis in various plant protoplasts.</text>
</comment>
<keyword evidence="9" id="KW-1185">Reference proteome</keyword>
<dbReference type="SUPFAM" id="SSF88713">
    <property type="entry name" value="Glycoside hydrolase/deacetylase"/>
    <property type="match status" value="1"/>
</dbReference>
<dbReference type="RefSeq" id="WP_336545762.1">
    <property type="nucleotide sequence ID" value="NZ_JBBBDM010000009.1"/>
</dbReference>